<dbReference type="GO" id="GO:0005829">
    <property type="term" value="C:cytosol"/>
    <property type="evidence" value="ECO:0007669"/>
    <property type="project" value="TreeGrafter"/>
</dbReference>
<evidence type="ECO:0000256" key="4">
    <source>
        <dbReference type="ARBA" id="ARBA00022840"/>
    </source>
</evidence>
<sequence length="223" mass="26039">MEKGKIIVIEGACDGMGKTTQYKMLIDHFRNDGQEIAYHHFPSYGTYQAIAVEKYLSGELGQPDELSPYFVTNLYATDRGITWFSNLKQLYEQGKIILLDRYTTSSLIYQSALIEGIEQKKKFVDYVIDFEYRKIGIKEPDNVIFLHAPFDLVTEMRNARKQNEGITNDIHENNLNFMKKVYESAMFIADYLSWDKVQCNIGNKMREIDDIHEEIYSLVKRNK</sequence>
<evidence type="ECO:0000256" key="2">
    <source>
        <dbReference type="ARBA" id="ARBA00017144"/>
    </source>
</evidence>
<dbReference type="GO" id="GO:0006233">
    <property type="term" value="P:dTDP biosynthetic process"/>
    <property type="evidence" value="ECO:0007669"/>
    <property type="project" value="TreeGrafter"/>
</dbReference>
<feature type="domain" description="Thymidylate kinase-like" evidence="5">
    <location>
        <begin position="9"/>
        <end position="190"/>
    </location>
</feature>
<dbReference type="PANTHER" id="PTHR10344:SF4">
    <property type="entry name" value="UMP-CMP KINASE 2, MITOCHONDRIAL"/>
    <property type="match status" value="1"/>
</dbReference>
<dbReference type="GO" id="GO:0004798">
    <property type="term" value="F:dTMP kinase activity"/>
    <property type="evidence" value="ECO:0007669"/>
    <property type="project" value="TreeGrafter"/>
</dbReference>
<dbReference type="GO" id="GO:0006235">
    <property type="term" value="P:dTTP biosynthetic process"/>
    <property type="evidence" value="ECO:0007669"/>
    <property type="project" value="TreeGrafter"/>
</dbReference>
<name>A0A9D1HVR8_9BACT</name>
<evidence type="ECO:0000313" key="7">
    <source>
        <dbReference type="Proteomes" id="UP000824087"/>
    </source>
</evidence>
<dbReference type="SUPFAM" id="SSF52540">
    <property type="entry name" value="P-loop containing nucleoside triphosphate hydrolases"/>
    <property type="match status" value="1"/>
</dbReference>
<accession>A0A9D1HVR8</accession>
<keyword evidence="3" id="KW-0547">Nucleotide-binding</keyword>
<gene>
    <name evidence="6" type="ORF">IAD49_06390</name>
</gene>
<reference evidence="6" key="1">
    <citation type="submission" date="2020-10" db="EMBL/GenBank/DDBJ databases">
        <authorList>
            <person name="Gilroy R."/>
        </authorList>
    </citation>
    <scope>NUCLEOTIDE SEQUENCE</scope>
    <source>
        <strain evidence="6">CHK197-8231</strain>
    </source>
</reference>
<proteinExistence type="inferred from homology"/>
<reference evidence="6" key="2">
    <citation type="journal article" date="2021" name="PeerJ">
        <title>Extensive microbial diversity within the chicken gut microbiome revealed by metagenomics and culture.</title>
        <authorList>
            <person name="Gilroy R."/>
            <person name="Ravi A."/>
            <person name="Getino M."/>
            <person name="Pursley I."/>
            <person name="Horton D.L."/>
            <person name="Alikhan N.F."/>
            <person name="Baker D."/>
            <person name="Gharbi K."/>
            <person name="Hall N."/>
            <person name="Watson M."/>
            <person name="Adriaenssens E.M."/>
            <person name="Foster-Nyarko E."/>
            <person name="Jarju S."/>
            <person name="Secka A."/>
            <person name="Antonio M."/>
            <person name="Oren A."/>
            <person name="Chaudhuri R.R."/>
            <person name="La Ragione R."/>
            <person name="Hildebrand F."/>
            <person name="Pallen M.J."/>
        </authorList>
    </citation>
    <scope>NUCLEOTIDE SEQUENCE</scope>
    <source>
        <strain evidence="6">CHK197-8231</strain>
    </source>
</reference>
<evidence type="ECO:0000256" key="3">
    <source>
        <dbReference type="ARBA" id="ARBA00022741"/>
    </source>
</evidence>
<keyword evidence="4" id="KW-0067">ATP-binding</keyword>
<evidence type="ECO:0000313" key="6">
    <source>
        <dbReference type="EMBL" id="HIU23192.1"/>
    </source>
</evidence>
<dbReference type="InterPro" id="IPR039430">
    <property type="entry name" value="Thymidylate_kin-like_dom"/>
</dbReference>
<evidence type="ECO:0000256" key="1">
    <source>
        <dbReference type="ARBA" id="ARBA00009776"/>
    </source>
</evidence>
<comment type="caution">
    <text evidence="6">The sequence shown here is derived from an EMBL/GenBank/DDBJ whole genome shotgun (WGS) entry which is preliminary data.</text>
</comment>
<evidence type="ECO:0000259" key="5">
    <source>
        <dbReference type="Pfam" id="PF02223"/>
    </source>
</evidence>
<dbReference type="Pfam" id="PF02223">
    <property type="entry name" value="Thymidylate_kin"/>
    <property type="match status" value="1"/>
</dbReference>
<comment type="similarity">
    <text evidence="1">Belongs to the thymidylate kinase family.</text>
</comment>
<dbReference type="GO" id="GO:0005524">
    <property type="term" value="F:ATP binding"/>
    <property type="evidence" value="ECO:0007669"/>
    <property type="project" value="UniProtKB-KW"/>
</dbReference>
<dbReference type="Gene3D" id="3.40.50.300">
    <property type="entry name" value="P-loop containing nucleotide triphosphate hydrolases"/>
    <property type="match status" value="1"/>
</dbReference>
<dbReference type="InterPro" id="IPR027417">
    <property type="entry name" value="P-loop_NTPase"/>
</dbReference>
<dbReference type="Proteomes" id="UP000824087">
    <property type="component" value="Unassembled WGS sequence"/>
</dbReference>
<organism evidence="6 7">
    <name type="scientific">Candidatus Fimihabitans intestinipullorum</name>
    <dbReference type="NCBI Taxonomy" id="2840820"/>
    <lineage>
        <taxon>Bacteria</taxon>
        <taxon>Bacillati</taxon>
        <taxon>Mycoplasmatota</taxon>
        <taxon>Mycoplasmatota incertae sedis</taxon>
        <taxon>Candidatus Fimihabitans</taxon>
    </lineage>
</organism>
<dbReference type="EMBL" id="DVML01000037">
    <property type="protein sequence ID" value="HIU23192.1"/>
    <property type="molecule type" value="Genomic_DNA"/>
</dbReference>
<protein>
    <recommendedName>
        <fullName evidence="2">Thymidylate kinase</fullName>
    </recommendedName>
</protein>
<dbReference type="GO" id="GO:0006227">
    <property type="term" value="P:dUDP biosynthetic process"/>
    <property type="evidence" value="ECO:0007669"/>
    <property type="project" value="TreeGrafter"/>
</dbReference>
<dbReference type="AlphaFoldDB" id="A0A9D1HVR8"/>
<dbReference type="PANTHER" id="PTHR10344">
    <property type="entry name" value="THYMIDYLATE KINASE"/>
    <property type="match status" value="1"/>
</dbReference>